<dbReference type="RefSeq" id="WP_126726284.1">
    <property type="nucleotide sequence ID" value="NZ_RYZH01000028.1"/>
</dbReference>
<name>A0A432MHZ5_9BACT</name>
<dbReference type="EMBL" id="RYZH01000028">
    <property type="protein sequence ID" value="RUL86949.1"/>
    <property type="molecule type" value="Genomic_DNA"/>
</dbReference>
<evidence type="ECO:0000313" key="4">
    <source>
        <dbReference type="Proteomes" id="UP000280296"/>
    </source>
</evidence>
<evidence type="ECO:0000256" key="1">
    <source>
        <dbReference type="SAM" id="MobiDB-lite"/>
    </source>
</evidence>
<keyword evidence="4" id="KW-1185">Reference proteome</keyword>
<feature type="region of interest" description="Disordered" evidence="1">
    <location>
        <begin position="85"/>
        <end position="113"/>
    </location>
</feature>
<gene>
    <name evidence="3" type="ORF">TsocGM_15015</name>
</gene>
<feature type="domain" description="HD" evidence="2">
    <location>
        <begin position="148"/>
        <end position="241"/>
    </location>
</feature>
<dbReference type="Gene3D" id="1.10.3210.10">
    <property type="entry name" value="Hypothetical protein af1432"/>
    <property type="match status" value="1"/>
</dbReference>
<organism evidence="3 4">
    <name type="scientific">Tautonia sociabilis</name>
    <dbReference type="NCBI Taxonomy" id="2080755"/>
    <lineage>
        <taxon>Bacteria</taxon>
        <taxon>Pseudomonadati</taxon>
        <taxon>Planctomycetota</taxon>
        <taxon>Planctomycetia</taxon>
        <taxon>Isosphaerales</taxon>
        <taxon>Isosphaeraceae</taxon>
        <taxon>Tautonia</taxon>
    </lineage>
</organism>
<proteinExistence type="predicted"/>
<dbReference type="CDD" id="cd00077">
    <property type="entry name" value="HDc"/>
    <property type="match status" value="1"/>
</dbReference>
<reference evidence="3 4" key="2">
    <citation type="submission" date="2019-01" db="EMBL/GenBank/DDBJ databases">
        <title>Tautonia sociabilis, a novel thermotolerant planctomycete of Isosphaeraceae family, isolated from a 4000 m deep subterranean habitat.</title>
        <authorList>
            <person name="Kovaleva O.L."/>
            <person name="Elcheninov A.G."/>
            <person name="Van Heerden E."/>
            <person name="Toshchakov S.V."/>
            <person name="Novikov A."/>
            <person name="Bonch-Osmolovskaya E.A."/>
            <person name="Kublanov I.V."/>
        </authorList>
    </citation>
    <scope>NUCLEOTIDE SEQUENCE [LARGE SCALE GENOMIC DNA]</scope>
    <source>
        <strain evidence="3 4">GM2012</strain>
    </source>
</reference>
<evidence type="ECO:0000313" key="3">
    <source>
        <dbReference type="EMBL" id="RUL86949.1"/>
    </source>
</evidence>
<comment type="caution">
    <text evidence="3">The sequence shown here is derived from an EMBL/GenBank/DDBJ whole genome shotgun (WGS) entry which is preliminary data.</text>
</comment>
<dbReference type="InterPro" id="IPR006674">
    <property type="entry name" value="HD_domain"/>
</dbReference>
<sequence length="281" mass="31237">MRPDKYKRRQQAPRADDRLRLQIAQEAARRLLPKLAPESGSFPLREASEAEFYAAKRKAAAVLGRRVRPGDLPSDHEVRQAVVSLARDRQESDRAGASRPEIAPEPEPDSPPLRLSELLDRFELYRLRLEPLAEVKQRARSHPEGDALYHSLQVFELARAERPFDEEFLLAALLHDVGKAIDPTDHIAAGLEALDGSISERTRWLIAHHREARAAIDAAPAGRARRVPGLDANPQDLEDLLLLGRIDREGRVPGTPVPSVGEALGYLRGLEDEAYLDGLGP</sequence>
<dbReference type="OrthoDB" id="9805698at2"/>
<evidence type="ECO:0000259" key="2">
    <source>
        <dbReference type="Pfam" id="PF01966"/>
    </source>
</evidence>
<dbReference type="InterPro" id="IPR003607">
    <property type="entry name" value="HD/PDEase_dom"/>
</dbReference>
<feature type="compositionally biased region" description="Basic and acidic residues" evidence="1">
    <location>
        <begin position="86"/>
        <end position="96"/>
    </location>
</feature>
<dbReference type="Proteomes" id="UP000280296">
    <property type="component" value="Unassembled WGS sequence"/>
</dbReference>
<reference evidence="3 4" key="1">
    <citation type="submission" date="2018-12" db="EMBL/GenBank/DDBJ databases">
        <authorList>
            <person name="Toschakov S.V."/>
        </authorList>
    </citation>
    <scope>NUCLEOTIDE SEQUENCE [LARGE SCALE GENOMIC DNA]</scope>
    <source>
        <strain evidence="3 4">GM2012</strain>
    </source>
</reference>
<dbReference type="SUPFAM" id="SSF109604">
    <property type="entry name" value="HD-domain/PDEase-like"/>
    <property type="match status" value="1"/>
</dbReference>
<protein>
    <submittedName>
        <fullName evidence="3">HD domain-containing protein</fullName>
    </submittedName>
</protein>
<accession>A0A432MHZ5</accession>
<dbReference type="AlphaFoldDB" id="A0A432MHZ5"/>
<dbReference type="Pfam" id="PF01966">
    <property type="entry name" value="HD"/>
    <property type="match status" value="1"/>
</dbReference>